<dbReference type="InterPro" id="IPR050448">
    <property type="entry name" value="OpgB/LTA_synthase_biosynth"/>
</dbReference>
<feature type="transmembrane region" description="Helical" evidence="9">
    <location>
        <begin position="160"/>
        <end position="178"/>
    </location>
</feature>
<dbReference type="Proteomes" id="UP000295645">
    <property type="component" value="Unassembled WGS sequence"/>
</dbReference>
<reference evidence="11 12" key="1">
    <citation type="submission" date="2019-03" db="EMBL/GenBank/DDBJ databases">
        <title>Above-ground endophytic microbial communities from plants in different locations in the United States.</title>
        <authorList>
            <person name="Frank C."/>
        </authorList>
    </citation>
    <scope>NUCLEOTIDE SEQUENCE [LARGE SCALE GENOMIC DNA]</scope>
    <source>
        <strain evidence="11 12">LP_13_YM</strain>
    </source>
</reference>
<dbReference type="InterPro" id="IPR000917">
    <property type="entry name" value="Sulfatase_N"/>
</dbReference>
<keyword evidence="11" id="KW-0808">Transferase</keyword>
<accession>A0A4R3YM57</accession>
<sequence length="627" mass="69875">MRRLTLRFLAATLLLLTLSRLGLALWQHSRVSDAGGLWPVIFGGWRIDLSLLAMMVAFPAILSPWLGHRPLAVRVTAWWYRLCWLLLVLLEVATPQFIVEYDTRPNRLFVEYLSSPVEVASMLWHGYKLPIALGLVAWAIIGWLGWRMLSPQLRDARTGWIARVPISAVIFVACLLAARGTLQHRPINEATVAFSSDSMVNTLPLNSFYNVANAIDDMRSERSSADVYPPMDADTMNAELRRSAGLDGPALDARYPSMHRQEASTSHPRPLNLVIIVQESLGAQFVGNLGGRDLTPNIDALSKEGWAFNRAYATGTRSARGLEAITTGFLPTTAEAVLKLPRSQRDFFTVAALLGRQGFHSRFIYGGEAHFDNMRGFFFGNGFNEVVDRSSFVDPVFVGSWGASDEDMFNELHKRLLSDGDKPNFTVAFSVSNHTPWQYPAGRISPIGNPASVENTVRYADYAIGKFFNEAKKSPYWQNTVFLLIADHDARVHGASLVPVEHFHIPALILGGQVPVRSDDRIVSQIDMAPTLLSLIGISSTHPMPGADLTVRDPHRAIMQYGDNFGYLKDDQLVVYEPFKPASQFTYDGKSTLTPATVDPILAKEALANALWPSWAYKEQRYRMPDR</sequence>
<evidence type="ECO:0000256" key="6">
    <source>
        <dbReference type="PIRSR" id="PIRSR005091-1"/>
    </source>
</evidence>
<comment type="subcellular location">
    <subcellularLocation>
        <location evidence="1">Cell membrane</location>
        <topology evidence="1">Multi-pass membrane protein</topology>
    </subcellularLocation>
</comment>
<evidence type="ECO:0000256" key="8">
    <source>
        <dbReference type="PIRSR" id="PIRSR005091-3"/>
    </source>
</evidence>
<feature type="transmembrane region" description="Helical" evidence="9">
    <location>
        <begin position="129"/>
        <end position="148"/>
    </location>
</feature>
<evidence type="ECO:0000259" key="10">
    <source>
        <dbReference type="Pfam" id="PF00884"/>
    </source>
</evidence>
<dbReference type="GO" id="GO:0046872">
    <property type="term" value="F:metal ion binding"/>
    <property type="evidence" value="ECO:0007669"/>
    <property type="project" value="UniProtKB-KW"/>
</dbReference>
<dbReference type="InterPro" id="IPR017850">
    <property type="entry name" value="Alkaline_phosphatase_core_sf"/>
</dbReference>
<dbReference type="InterPro" id="IPR012160">
    <property type="entry name" value="LtaS-like"/>
</dbReference>
<feature type="binding site" evidence="8">
    <location>
        <position position="279"/>
    </location>
    <ligand>
        <name>Mn(2+)</name>
        <dbReference type="ChEBI" id="CHEBI:29035"/>
    </ligand>
</feature>
<evidence type="ECO:0000256" key="1">
    <source>
        <dbReference type="ARBA" id="ARBA00004651"/>
    </source>
</evidence>
<feature type="transmembrane region" description="Helical" evidence="9">
    <location>
        <begin position="78"/>
        <end position="99"/>
    </location>
</feature>
<evidence type="ECO:0000313" key="11">
    <source>
        <dbReference type="EMBL" id="TCV93341.1"/>
    </source>
</evidence>
<evidence type="ECO:0000256" key="5">
    <source>
        <dbReference type="ARBA" id="ARBA00023136"/>
    </source>
</evidence>
<feature type="domain" description="Sulfatase N-terminal" evidence="10">
    <location>
        <begin position="272"/>
        <end position="538"/>
    </location>
</feature>
<dbReference type="PIRSF" id="PIRSF005091">
    <property type="entry name" value="Mmb_sulf_HI1246"/>
    <property type="match status" value="1"/>
</dbReference>
<organism evidence="11 12">
    <name type="scientific">Luteibacter rhizovicinus</name>
    <dbReference type="NCBI Taxonomy" id="242606"/>
    <lineage>
        <taxon>Bacteria</taxon>
        <taxon>Pseudomonadati</taxon>
        <taxon>Pseudomonadota</taxon>
        <taxon>Gammaproteobacteria</taxon>
        <taxon>Lysobacterales</taxon>
        <taxon>Rhodanobacteraceae</taxon>
        <taxon>Luteibacter</taxon>
    </lineage>
</organism>
<dbReference type="GO" id="GO:0016740">
    <property type="term" value="F:transferase activity"/>
    <property type="evidence" value="ECO:0007669"/>
    <property type="project" value="UniProtKB-KW"/>
</dbReference>
<dbReference type="GO" id="GO:0005886">
    <property type="term" value="C:plasma membrane"/>
    <property type="evidence" value="ECO:0007669"/>
    <property type="project" value="UniProtKB-SubCell"/>
</dbReference>
<evidence type="ECO:0000256" key="2">
    <source>
        <dbReference type="ARBA" id="ARBA00022475"/>
    </source>
</evidence>
<keyword evidence="12" id="KW-1185">Reference proteome</keyword>
<comment type="caution">
    <text evidence="11">The sequence shown here is derived from an EMBL/GenBank/DDBJ whole genome shotgun (WGS) entry which is preliminary data.</text>
</comment>
<protein>
    <submittedName>
        <fullName evidence="11">Phosphoglycerol transferase MdoB-like AlkP superfamily enzyme</fullName>
    </submittedName>
</protein>
<keyword evidence="5 9" id="KW-0472">Membrane</keyword>
<keyword evidence="4 9" id="KW-1133">Transmembrane helix</keyword>
<proteinExistence type="predicted"/>
<dbReference type="EMBL" id="SMCS01000005">
    <property type="protein sequence ID" value="TCV93341.1"/>
    <property type="molecule type" value="Genomic_DNA"/>
</dbReference>
<evidence type="ECO:0000313" key="12">
    <source>
        <dbReference type="Proteomes" id="UP000295645"/>
    </source>
</evidence>
<dbReference type="Pfam" id="PF00884">
    <property type="entry name" value="Sulfatase"/>
    <property type="match status" value="1"/>
</dbReference>
<feature type="transmembrane region" description="Helical" evidence="9">
    <location>
        <begin position="48"/>
        <end position="66"/>
    </location>
</feature>
<dbReference type="Gene3D" id="3.30.1120.80">
    <property type="match status" value="1"/>
</dbReference>
<dbReference type="AlphaFoldDB" id="A0A4R3YM57"/>
<gene>
    <name evidence="11" type="ORF">EC912_105201</name>
</gene>
<dbReference type="PANTHER" id="PTHR47371:SF3">
    <property type="entry name" value="PHOSPHOGLYCEROL TRANSFERASE I"/>
    <property type="match status" value="1"/>
</dbReference>
<feature type="binding site" evidence="8">
    <location>
        <position position="487"/>
    </location>
    <ligand>
        <name>Mn(2+)</name>
        <dbReference type="ChEBI" id="CHEBI:29035"/>
    </ligand>
</feature>
<evidence type="ECO:0000256" key="4">
    <source>
        <dbReference type="ARBA" id="ARBA00022989"/>
    </source>
</evidence>
<keyword evidence="2" id="KW-1003">Cell membrane</keyword>
<evidence type="ECO:0000256" key="3">
    <source>
        <dbReference type="ARBA" id="ARBA00022692"/>
    </source>
</evidence>
<feature type="active site" evidence="6">
    <location>
        <position position="318"/>
    </location>
</feature>
<keyword evidence="7" id="KW-0464">Manganese</keyword>
<dbReference type="PANTHER" id="PTHR47371">
    <property type="entry name" value="LIPOTEICHOIC ACID SYNTHASE"/>
    <property type="match status" value="1"/>
</dbReference>
<keyword evidence="3 9" id="KW-0812">Transmembrane</keyword>
<evidence type="ECO:0000256" key="7">
    <source>
        <dbReference type="PIRSR" id="PIRSR005091-2"/>
    </source>
</evidence>
<name>A0A4R3YM57_9GAMM</name>
<dbReference type="SUPFAM" id="SSF53649">
    <property type="entry name" value="Alkaline phosphatase-like"/>
    <property type="match status" value="1"/>
</dbReference>
<keyword evidence="7" id="KW-0479">Metal-binding</keyword>
<dbReference type="Gene3D" id="3.40.720.10">
    <property type="entry name" value="Alkaline Phosphatase, subunit A"/>
    <property type="match status" value="1"/>
</dbReference>
<dbReference type="RefSeq" id="WP_132145062.1">
    <property type="nucleotide sequence ID" value="NZ_SMCS01000005.1"/>
</dbReference>
<evidence type="ECO:0000256" key="9">
    <source>
        <dbReference type="SAM" id="Phobius"/>
    </source>
</evidence>
<feature type="binding site" evidence="8">
    <location>
        <position position="488"/>
    </location>
    <ligand>
        <name>Mn(2+)</name>
        <dbReference type="ChEBI" id="CHEBI:29035"/>
    </ligand>
</feature>
<feature type="binding site" evidence="7">
    <location>
        <position position="434"/>
    </location>
    <ligand>
        <name>substrate</name>
    </ligand>
</feature>
<dbReference type="CDD" id="cd16015">
    <property type="entry name" value="LTA_synthase"/>
    <property type="match status" value="1"/>
</dbReference>
<dbReference type="OrthoDB" id="9760224at2"/>